<dbReference type="Pfam" id="PF02545">
    <property type="entry name" value="Maf"/>
    <property type="match status" value="1"/>
</dbReference>
<feature type="active site" description="Proton acceptor" evidence="4">
    <location>
        <position position="82"/>
    </location>
</feature>
<comment type="similarity">
    <text evidence="4">Belongs to the Maf family.</text>
</comment>
<evidence type="ECO:0000256" key="4">
    <source>
        <dbReference type="HAMAP-Rule" id="MF_00528"/>
    </source>
</evidence>
<name>A0ABQ4T3N6_METOR</name>
<evidence type="ECO:0000313" key="6">
    <source>
        <dbReference type="Proteomes" id="UP001055156"/>
    </source>
</evidence>
<dbReference type="HAMAP" id="MF_00528">
    <property type="entry name" value="Maf"/>
    <property type="match status" value="1"/>
</dbReference>
<reference evidence="5" key="2">
    <citation type="submission" date="2021-08" db="EMBL/GenBank/DDBJ databases">
        <authorList>
            <person name="Tani A."/>
            <person name="Ola A."/>
            <person name="Ogura Y."/>
            <person name="Katsura K."/>
            <person name="Hayashi T."/>
        </authorList>
    </citation>
    <scope>NUCLEOTIDE SEQUENCE</scope>
    <source>
        <strain evidence="5">NBRC 15689</strain>
    </source>
</reference>
<comment type="cofactor">
    <cofactor evidence="1 4">
        <name>a divalent metal cation</name>
        <dbReference type="ChEBI" id="CHEBI:60240"/>
    </cofactor>
</comment>
<dbReference type="Proteomes" id="UP001055156">
    <property type="component" value="Unassembled WGS sequence"/>
</dbReference>
<comment type="catalytic activity">
    <reaction evidence="4">
        <text>a ribonucleoside 5'-triphosphate + H2O = a ribonucleoside 5'-phosphate + diphosphate + H(+)</text>
        <dbReference type="Rhea" id="RHEA:23996"/>
        <dbReference type="ChEBI" id="CHEBI:15377"/>
        <dbReference type="ChEBI" id="CHEBI:15378"/>
        <dbReference type="ChEBI" id="CHEBI:33019"/>
        <dbReference type="ChEBI" id="CHEBI:58043"/>
        <dbReference type="ChEBI" id="CHEBI:61557"/>
        <dbReference type="EC" id="3.6.1.9"/>
    </reaction>
</comment>
<comment type="function">
    <text evidence="4">Nucleoside triphosphate pyrophosphatase. May have a dual role in cell division arrest and in preventing the incorporation of modified nucleotides into cellular nucleic acids.</text>
</comment>
<evidence type="ECO:0000256" key="2">
    <source>
        <dbReference type="ARBA" id="ARBA00022801"/>
    </source>
</evidence>
<dbReference type="PIRSF" id="PIRSF006305">
    <property type="entry name" value="Maf"/>
    <property type="match status" value="1"/>
</dbReference>
<dbReference type="PANTHER" id="PTHR43213:SF5">
    <property type="entry name" value="BIFUNCTIONAL DTTP_UTP PYROPHOSPHATASE_METHYLTRANSFERASE PROTEIN-RELATED"/>
    <property type="match status" value="1"/>
</dbReference>
<accession>A0ABQ4T3N6</accession>
<dbReference type="SUPFAM" id="SSF52972">
    <property type="entry name" value="ITPase-like"/>
    <property type="match status" value="1"/>
</dbReference>
<dbReference type="CDD" id="cd00555">
    <property type="entry name" value="Maf"/>
    <property type="match status" value="1"/>
</dbReference>
<dbReference type="InterPro" id="IPR029001">
    <property type="entry name" value="ITPase-like_fam"/>
</dbReference>
<comment type="catalytic activity">
    <reaction evidence="4">
        <text>a 2'-deoxyribonucleoside 5'-triphosphate + H2O = a 2'-deoxyribonucleoside 5'-phosphate + diphosphate + H(+)</text>
        <dbReference type="Rhea" id="RHEA:44644"/>
        <dbReference type="ChEBI" id="CHEBI:15377"/>
        <dbReference type="ChEBI" id="CHEBI:15378"/>
        <dbReference type="ChEBI" id="CHEBI:33019"/>
        <dbReference type="ChEBI" id="CHEBI:61560"/>
        <dbReference type="ChEBI" id="CHEBI:65317"/>
        <dbReference type="EC" id="3.6.1.9"/>
    </reaction>
</comment>
<dbReference type="EC" id="3.6.1.9" evidence="4"/>
<evidence type="ECO:0000313" key="5">
    <source>
        <dbReference type="EMBL" id="GJE26143.1"/>
    </source>
</evidence>
<evidence type="ECO:0000256" key="1">
    <source>
        <dbReference type="ARBA" id="ARBA00001968"/>
    </source>
</evidence>
<reference evidence="5" key="1">
    <citation type="journal article" date="2021" name="Front. Microbiol.">
        <title>Comprehensive Comparative Genomics and Phenotyping of Methylobacterium Species.</title>
        <authorList>
            <person name="Alessa O."/>
            <person name="Ogura Y."/>
            <person name="Fujitani Y."/>
            <person name="Takami H."/>
            <person name="Hayashi T."/>
            <person name="Sahin N."/>
            <person name="Tani A."/>
        </authorList>
    </citation>
    <scope>NUCLEOTIDE SEQUENCE</scope>
    <source>
        <strain evidence="5">NBRC 15689</strain>
    </source>
</reference>
<dbReference type="RefSeq" id="WP_238310083.1">
    <property type="nucleotide sequence ID" value="NZ_BPQV01000002.1"/>
</dbReference>
<evidence type="ECO:0000256" key="3">
    <source>
        <dbReference type="ARBA" id="ARBA00023080"/>
    </source>
</evidence>
<comment type="subcellular location">
    <subcellularLocation>
        <location evidence="4">Cytoplasm</location>
    </subcellularLocation>
</comment>
<dbReference type="EMBL" id="BPQV01000002">
    <property type="protein sequence ID" value="GJE26143.1"/>
    <property type="molecule type" value="Genomic_DNA"/>
</dbReference>
<dbReference type="InterPro" id="IPR003697">
    <property type="entry name" value="Maf-like"/>
</dbReference>
<dbReference type="Gene3D" id="3.90.950.10">
    <property type="match status" value="1"/>
</dbReference>
<keyword evidence="2 4" id="KW-0378">Hydrolase</keyword>
<protein>
    <recommendedName>
        <fullName evidence="4">Nucleoside triphosphate pyrophosphatase</fullName>
        <ecNumber evidence="4">3.6.1.9</ecNumber>
    </recommendedName>
    <alternativeName>
        <fullName evidence="4">Nucleotide pyrophosphatase</fullName>
        <shortName evidence="4">Nucleotide PPase</shortName>
    </alternativeName>
</protein>
<gene>
    <name evidence="5" type="primary">yceF</name>
    <name evidence="5" type="ORF">LKMONMHP_0989</name>
</gene>
<dbReference type="PANTHER" id="PTHR43213">
    <property type="entry name" value="BIFUNCTIONAL DTTP/UTP PYROPHOSPHATASE/METHYLTRANSFERASE PROTEIN-RELATED"/>
    <property type="match status" value="1"/>
</dbReference>
<sequence>MTEQPTGIAREPIILASTSRTRRDLLLGAGIEAEAVAPQVDERAIEREAEGLPPADLALRLAEAKARAGATLRPGRLVIGADQVLEEGGRVFHKPADAEAACAQIAVLQGRTHRLLSAVAVARDGAVESFVEEARLTMRSLPGEAIARYVSLAGERAVTGSVGGYQLEGLGVHLFARIEGDHSTILGLPLLPLLARLRALGALAF</sequence>
<keyword evidence="3 4" id="KW-0546">Nucleotide metabolism</keyword>
<comment type="caution">
    <text evidence="5">The sequence shown here is derived from an EMBL/GenBank/DDBJ whole genome shotgun (WGS) entry which is preliminary data.</text>
</comment>
<proteinExistence type="inferred from homology"/>
<keyword evidence="6" id="KW-1185">Reference proteome</keyword>
<keyword evidence="4" id="KW-0963">Cytoplasm</keyword>
<organism evidence="5 6">
    <name type="scientific">Methylobacterium organophilum</name>
    <dbReference type="NCBI Taxonomy" id="410"/>
    <lineage>
        <taxon>Bacteria</taxon>
        <taxon>Pseudomonadati</taxon>
        <taxon>Pseudomonadota</taxon>
        <taxon>Alphaproteobacteria</taxon>
        <taxon>Hyphomicrobiales</taxon>
        <taxon>Methylobacteriaceae</taxon>
        <taxon>Methylobacterium</taxon>
    </lineage>
</organism>
<comment type="caution">
    <text evidence="4">Lacks conserved residue(s) required for the propagation of feature annotation.</text>
</comment>